<evidence type="ECO:0000313" key="3">
    <source>
        <dbReference type="Proteomes" id="UP000616885"/>
    </source>
</evidence>
<dbReference type="Gene3D" id="3.30.710.10">
    <property type="entry name" value="Potassium Channel Kv1.1, Chain A"/>
    <property type="match status" value="1"/>
</dbReference>
<feature type="domain" description="BTB" evidence="1">
    <location>
        <begin position="41"/>
        <end position="100"/>
    </location>
</feature>
<dbReference type="EMBL" id="JADCTT010000004">
    <property type="protein sequence ID" value="KAF9753209.1"/>
    <property type="molecule type" value="Genomic_DNA"/>
</dbReference>
<dbReference type="PANTHER" id="PTHR47843:SF5">
    <property type="entry name" value="BTB_POZ DOMAIN PROTEIN"/>
    <property type="match status" value="1"/>
</dbReference>
<dbReference type="SMART" id="SM00225">
    <property type="entry name" value="BTB"/>
    <property type="match status" value="1"/>
</dbReference>
<dbReference type="AlphaFoldDB" id="A0A8H7NCA2"/>
<organism evidence="2 3">
    <name type="scientific">Bionectria ochroleuca</name>
    <name type="common">Gliocladium roseum</name>
    <dbReference type="NCBI Taxonomy" id="29856"/>
    <lineage>
        <taxon>Eukaryota</taxon>
        <taxon>Fungi</taxon>
        <taxon>Dikarya</taxon>
        <taxon>Ascomycota</taxon>
        <taxon>Pezizomycotina</taxon>
        <taxon>Sordariomycetes</taxon>
        <taxon>Hypocreomycetidae</taxon>
        <taxon>Hypocreales</taxon>
        <taxon>Bionectriaceae</taxon>
        <taxon>Clonostachys</taxon>
    </lineage>
</organism>
<accession>A0A8H7NCA2</accession>
<evidence type="ECO:0000313" key="2">
    <source>
        <dbReference type="EMBL" id="KAF9753209.1"/>
    </source>
</evidence>
<dbReference type="PROSITE" id="PS50097">
    <property type="entry name" value="BTB"/>
    <property type="match status" value="1"/>
</dbReference>
<reference evidence="2" key="1">
    <citation type="submission" date="2020-10" db="EMBL/GenBank/DDBJ databases">
        <title>High-Quality Genome Resource of Clonostachys rosea strain S41 by Oxford Nanopore Long-Read Sequencing.</title>
        <authorList>
            <person name="Wang H."/>
        </authorList>
    </citation>
    <scope>NUCLEOTIDE SEQUENCE</scope>
    <source>
        <strain evidence="2">S41</strain>
    </source>
</reference>
<dbReference type="CDD" id="cd18186">
    <property type="entry name" value="BTB_POZ_ZBTB_KLHL-like"/>
    <property type="match status" value="1"/>
</dbReference>
<dbReference type="Pfam" id="PF00651">
    <property type="entry name" value="BTB"/>
    <property type="match status" value="1"/>
</dbReference>
<dbReference type="InterPro" id="IPR011333">
    <property type="entry name" value="SKP1/BTB/POZ_sf"/>
</dbReference>
<gene>
    <name evidence="2" type="ORF">IM811_011967</name>
</gene>
<name>A0A8H7NCA2_BIOOC</name>
<dbReference type="InterPro" id="IPR000210">
    <property type="entry name" value="BTB/POZ_dom"/>
</dbReference>
<proteinExistence type="predicted"/>
<dbReference type="PANTHER" id="PTHR47843">
    <property type="entry name" value="BTB DOMAIN-CONTAINING PROTEIN-RELATED"/>
    <property type="match status" value="1"/>
</dbReference>
<protein>
    <recommendedName>
        <fullName evidence="1">BTB domain-containing protein</fullName>
    </recommendedName>
</protein>
<comment type="caution">
    <text evidence="2">The sequence shown here is derived from an EMBL/GenBank/DDBJ whole genome shotgun (WGS) entry which is preliminary data.</text>
</comment>
<dbReference type="SUPFAM" id="SSF54695">
    <property type="entry name" value="POZ domain"/>
    <property type="match status" value="1"/>
</dbReference>
<evidence type="ECO:0000259" key="1">
    <source>
        <dbReference type="PROSITE" id="PS50097"/>
    </source>
</evidence>
<dbReference type="Proteomes" id="UP000616885">
    <property type="component" value="Unassembled WGS sequence"/>
</dbReference>
<sequence length="247" mass="27927">MQMSVVGDPWTVPIAPTLTRKQRRVELMRSVRSLFFTGDYSDCTIICGNYELRMHKSIICPRSRVFAAMFTHGLKEIETGVARLDDEDPEAVRSLLYYMYHLDYPCRDSSGLVKANDGESEVGAPDPLMSPRSESVMYPDAPNLIHHCRVYCLADKFDVGSLKSLAAEKFEEEAINYWDHPLFIEAAREVYATSPTNDLGLRSVVVTTLQGHHQLLDTPGVQGLLRESQLAFDLLMDSRRKGGLYQF</sequence>